<dbReference type="AlphaFoldDB" id="A0A511BT02"/>
<evidence type="ECO:0000313" key="3">
    <source>
        <dbReference type="Proteomes" id="UP000321405"/>
    </source>
</evidence>
<dbReference type="Proteomes" id="UP000321405">
    <property type="component" value="Unassembled WGS sequence"/>
</dbReference>
<dbReference type="InterPro" id="IPR036844">
    <property type="entry name" value="Hint_dom_sf"/>
</dbReference>
<dbReference type="Gene3D" id="2.170.16.10">
    <property type="entry name" value="Hedgehog/Intein (Hint) domain"/>
    <property type="match status" value="1"/>
</dbReference>
<organism evidence="2 3">
    <name type="scientific">Swaminathania salitolerans</name>
    <dbReference type="NCBI Taxonomy" id="182838"/>
    <lineage>
        <taxon>Bacteria</taxon>
        <taxon>Pseudomonadati</taxon>
        <taxon>Pseudomonadota</taxon>
        <taxon>Alphaproteobacteria</taxon>
        <taxon>Acetobacterales</taxon>
        <taxon>Acetobacteraceae</taxon>
        <taxon>Swaminathania</taxon>
    </lineage>
</organism>
<evidence type="ECO:0000313" key="2">
    <source>
        <dbReference type="EMBL" id="GEL02953.1"/>
    </source>
</evidence>
<dbReference type="RefSeq" id="WP_147094032.1">
    <property type="nucleotide sequence ID" value="NZ_BJVC01000005.1"/>
</dbReference>
<dbReference type="InterPro" id="IPR028992">
    <property type="entry name" value="Hedgehog/Intein_dom"/>
</dbReference>
<protein>
    <recommendedName>
        <fullName evidence="1">Hedgehog/Intein (Hint) domain-containing protein</fullName>
    </recommendedName>
</protein>
<comment type="caution">
    <text evidence="2">The sequence shown here is derived from an EMBL/GenBank/DDBJ whole genome shotgun (WGS) entry which is preliminary data.</text>
</comment>
<feature type="domain" description="Hedgehog/Intein (Hint)" evidence="1">
    <location>
        <begin position="294"/>
        <end position="428"/>
    </location>
</feature>
<proteinExistence type="predicted"/>
<dbReference type="Pfam" id="PF13403">
    <property type="entry name" value="Hint_2"/>
    <property type="match status" value="1"/>
</dbReference>
<evidence type="ECO:0000259" key="1">
    <source>
        <dbReference type="Pfam" id="PF13403"/>
    </source>
</evidence>
<dbReference type="EMBL" id="BJVC01000005">
    <property type="protein sequence ID" value="GEL02953.1"/>
    <property type="molecule type" value="Genomic_DNA"/>
</dbReference>
<name>A0A511BT02_9PROT</name>
<dbReference type="OrthoDB" id="7284755at2"/>
<keyword evidence="3" id="KW-1185">Reference proteome</keyword>
<reference evidence="2 3" key="1">
    <citation type="submission" date="2019-07" db="EMBL/GenBank/DDBJ databases">
        <title>Whole genome shotgun sequence of Swaminathania salitolerans NBRC 104436.</title>
        <authorList>
            <person name="Hosoyama A."/>
            <person name="Uohara A."/>
            <person name="Ohji S."/>
            <person name="Ichikawa N."/>
        </authorList>
    </citation>
    <scope>NUCLEOTIDE SEQUENCE [LARGE SCALE GENOMIC DNA]</scope>
    <source>
        <strain evidence="2 3">NBRC 104436</strain>
    </source>
</reference>
<gene>
    <name evidence="2" type="ORF">SSA02_21160</name>
</gene>
<sequence length="625" mass="67384">MADSNVTVRTSLTPVDGTVAAGDTRTITLIAGVSRCWTRGPSILQNDSNFTVSGNLVFNLGQKSSISLGGWGSTSTGATISAGGCVTVNGSGEHGEANGVSDTSATGFFNIAGNTVNNGTIILNNTTLYNYNNNGNITGNGTIILNNVYMAEHNSLINPENTSFSNISGQTLVMTNSQVSIGTGKGGVVHNVNIVLNGNNNYLVFREHIDYYNINISGFGQGDVLDLALPGGVDSAAYVIDSGSLQIKSFNANTGEQQFIYVTLGKGYDPSLFKTVLIPGTDNQYGIQYVGPTPCYLSGTKIHTGAGLRAVEDIAVGESIVVLEDGCKVLRPVIWVGSRDVRVVDGNSYPVVIRANAFAPNSPDEDLRVTEEHCFFIHDRFVPARMLVNGQSIAYDTSLETYRIHHIELEKHGVILANNALSESFLNTANHRISGSSSGMKSWDADASYPLCTDRAFVEPIHEEFAARAEALGFPKTTRPADTRYEKRGNVALVINDSDIYHPIRVEGSSFVFRVDQTIRSARLQSRTARPDKVIGPFYDDRRALGLLVGSISLFASQQAYRCVTHLSQTDLRGWSALEAPNARWTLGDALIPDLSTENDSNVIAVEVFDTDLYRVSKEGVTRPL</sequence>
<accession>A0A511BT02</accession>
<dbReference type="SUPFAM" id="SSF51294">
    <property type="entry name" value="Hedgehog/intein (Hint) domain"/>
    <property type="match status" value="1"/>
</dbReference>